<dbReference type="InterPro" id="IPR029045">
    <property type="entry name" value="ClpP/crotonase-like_dom_sf"/>
</dbReference>
<organism evidence="1">
    <name type="scientific">uncultured Caudovirales phage</name>
    <dbReference type="NCBI Taxonomy" id="2100421"/>
    <lineage>
        <taxon>Viruses</taxon>
        <taxon>Duplodnaviria</taxon>
        <taxon>Heunggongvirae</taxon>
        <taxon>Uroviricota</taxon>
        <taxon>Caudoviricetes</taxon>
        <taxon>Peduoviridae</taxon>
        <taxon>Maltschvirus</taxon>
        <taxon>Maltschvirus maltsch</taxon>
    </lineage>
</organism>
<dbReference type="Pfam" id="PF00574">
    <property type="entry name" value="CLP_protease"/>
    <property type="match status" value="1"/>
</dbReference>
<accession>A0A6J7WU14</accession>
<evidence type="ECO:0000313" key="1">
    <source>
        <dbReference type="EMBL" id="CAB5218733.1"/>
    </source>
</evidence>
<keyword evidence="1" id="KW-0378">Hydrolase</keyword>
<protein>
    <submittedName>
        <fullName evidence="1">ClpP Protease subunit of ATP-dependent Clp proteases</fullName>
    </submittedName>
</protein>
<gene>
    <name evidence="1" type="ORF">UFOVP218_100</name>
</gene>
<dbReference type="GO" id="GO:0008233">
    <property type="term" value="F:peptidase activity"/>
    <property type="evidence" value="ECO:0007669"/>
    <property type="project" value="UniProtKB-KW"/>
</dbReference>
<proteinExistence type="predicted"/>
<dbReference type="GO" id="GO:0006508">
    <property type="term" value="P:proteolysis"/>
    <property type="evidence" value="ECO:0007669"/>
    <property type="project" value="UniProtKB-KW"/>
</dbReference>
<dbReference type="InterPro" id="IPR023562">
    <property type="entry name" value="ClpP/TepA"/>
</dbReference>
<dbReference type="SUPFAM" id="SSF52096">
    <property type="entry name" value="ClpP/crotonase"/>
    <property type="match status" value="1"/>
</dbReference>
<dbReference type="EMBL" id="LR798261">
    <property type="protein sequence ID" value="CAB5218733.1"/>
    <property type="molecule type" value="Genomic_DNA"/>
</dbReference>
<dbReference type="Gene3D" id="3.90.226.10">
    <property type="entry name" value="2-enoyl-CoA Hydratase, Chain A, domain 1"/>
    <property type="match status" value="1"/>
</dbReference>
<name>A0A6J7WU14_9CAUD</name>
<reference evidence="1" key="1">
    <citation type="submission" date="2020-05" db="EMBL/GenBank/DDBJ databases">
        <authorList>
            <person name="Chiriac C."/>
            <person name="Salcher M."/>
            <person name="Ghai R."/>
            <person name="Kavagutti S V."/>
        </authorList>
    </citation>
    <scope>NUCLEOTIDE SEQUENCE</scope>
</reference>
<keyword evidence="1" id="KW-0645">Protease</keyword>
<sequence>MIDLTALDTKLDNTEYFTKTVANQFEFYLSGEILEPETYITWFDVIRNAKPNDTIKIYINSTGGDLYTALQFLRCLGETEAHVITSVEGACMSAATMVFLSGHSYEVTPHSLFMFHNYSAGVFGKGGEMYDQLQFERAWSEKFMSEVYKDFLTTEEIQAMLNNKDIWMTSEQVLERIQAIMKKLQEQKDVKV</sequence>